<dbReference type="PANTHER" id="PTHR45586:SF1">
    <property type="entry name" value="LIPOPOLYSACCHARIDE ASSEMBLY PROTEIN B"/>
    <property type="match status" value="1"/>
</dbReference>
<dbReference type="OrthoDB" id="5751246at2"/>
<dbReference type="SMART" id="SM00028">
    <property type="entry name" value="TPR"/>
    <property type="match status" value="3"/>
</dbReference>
<keyword evidence="2" id="KW-0802">TPR repeat</keyword>
<dbReference type="PANTHER" id="PTHR45586">
    <property type="entry name" value="TPR REPEAT-CONTAINING PROTEIN PA4667"/>
    <property type="match status" value="1"/>
</dbReference>
<dbReference type="Proteomes" id="UP000232638">
    <property type="component" value="Chromosome"/>
</dbReference>
<organism evidence="3 4">
    <name type="scientific">Candidatus Thiodictyon syntrophicum</name>
    <dbReference type="NCBI Taxonomy" id="1166950"/>
    <lineage>
        <taxon>Bacteria</taxon>
        <taxon>Pseudomonadati</taxon>
        <taxon>Pseudomonadota</taxon>
        <taxon>Gammaproteobacteria</taxon>
        <taxon>Chromatiales</taxon>
        <taxon>Chromatiaceae</taxon>
        <taxon>Thiodictyon</taxon>
    </lineage>
</organism>
<gene>
    <name evidence="3" type="ORF">THSYN_28635</name>
</gene>
<dbReference type="AlphaFoldDB" id="A0A2K8UIK2"/>
<dbReference type="InterPro" id="IPR019734">
    <property type="entry name" value="TPR_rpt"/>
</dbReference>
<evidence type="ECO:0000256" key="2">
    <source>
        <dbReference type="ARBA" id="ARBA00022803"/>
    </source>
</evidence>
<protein>
    <recommendedName>
        <fullName evidence="5">Tetratricopeptide repeat protein</fullName>
    </recommendedName>
</protein>
<name>A0A2K8UIK2_9GAMM</name>
<proteinExistence type="predicted"/>
<accession>A0A2K8UIK2</accession>
<keyword evidence="1" id="KW-0677">Repeat</keyword>
<dbReference type="Gene3D" id="1.25.40.10">
    <property type="entry name" value="Tetratricopeptide repeat domain"/>
    <property type="match status" value="2"/>
</dbReference>
<sequence length="614" mass="66907">MIEAADYPPAIARARALVQRYPDYGGARRLLMDALYRGQGQGAAALAAYEWAQHRPNSLPAQAALFQFALDGRHLLLAQRVAERLRDLGAVTRGLPMTAEALDGLLKQHDGSRASREEVEQFDLGKLHLDAHDFAGAVRILEGVPITPARNNRALCLFHLSRIEEALVAFLDAWRQDPGNLFALGFALQLHLYQGDETGARALVPPLAEATARRTEDALAQVAALLLIQEDQAAWDAFERARQAAWVAHETGQLPALWLQEGGAAASRLGRGDQARALWEQALAMSPGFPLPTENLRVLDRDGQTPAYPVVFVQGQVLPVAWTDGLRTLDVAGLESHLAALTAADAYLEALYLGGEAALRGLTVYLLKHRLDRVPTARRRHAAVILRDLARLPIGTPKERSGFLGALRDHGLLASDEAVELWNGKELREVNMLSTHIDRESEPSDLPADLQALLDESLLLHRGGRFAAAEDRINAILGRIPEHRAALGQLAAIRGSQGRRQEVEALLRRVIAAHPDDLLARCNLAAIQIEDGDLDTARDLLSGLAQRPRLHLREAFALYGVTAMLNRALGEDEAAAALIAGLEQMVGDEDDARLLATAKGRLLRVRAGNDIRKA</sequence>
<dbReference type="InterPro" id="IPR011990">
    <property type="entry name" value="TPR-like_helical_dom_sf"/>
</dbReference>
<keyword evidence="4" id="KW-1185">Reference proteome</keyword>
<evidence type="ECO:0000313" key="3">
    <source>
        <dbReference type="EMBL" id="AUB84991.1"/>
    </source>
</evidence>
<dbReference type="InterPro" id="IPR051012">
    <property type="entry name" value="CellSynth/LPSAsmb/PSIAsmb"/>
</dbReference>
<reference evidence="3 4" key="1">
    <citation type="submission" date="2017-03" db="EMBL/GenBank/DDBJ databases">
        <title>Complete genome sequence of Candidatus 'Thiodictyon syntrophicum' sp. nov. strain Cad16T, a photolithoautotroph purple sulfur bacterium isolated from an alpine meromictic lake.</title>
        <authorList>
            <person name="Luedin S.M."/>
            <person name="Pothier J.F."/>
            <person name="Danza F."/>
            <person name="Storelli N."/>
            <person name="Wittwer M."/>
            <person name="Tonolla M."/>
        </authorList>
    </citation>
    <scope>NUCLEOTIDE SEQUENCE [LARGE SCALE GENOMIC DNA]</scope>
    <source>
        <strain evidence="3 4">Cad16T</strain>
    </source>
</reference>
<evidence type="ECO:0008006" key="5">
    <source>
        <dbReference type="Google" id="ProtNLM"/>
    </source>
</evidence>
<dbReference type="SUPFAM" id="SSF48452">
    <property type="entry name" value="TPR-like"/>
    <property type="match status" value="2"/>
</dbReference>
<dbReference type="KEGG" id="tsy:THSYN_28635"/>
<evidence type="ECO:0000256" key="1">
    <source>
        <dbReference type="ARBA" id="ARBA00022737"/>
    </source>
</evidence>
<evidence type="ECO:0000313" key="4">
    <source>
        <dbReference type="Proteomes" id="UP000232638"/>
    </source>
</evidence>
<dbReference type="EMBL" id="CP020370">
    <property type="protein sequence ID" value="AUB84991.1"/>
    <property type="molecule type" value="Genomic_DNA"/>
</dbReference>